<protein>
    <submittedName>
        <fullName evidence="2">Uncharacterized protein</fullName>
    </submittedName>
</protein>
<accession>A0A919D4A2</accession>
<dbReference type="RefSeq" id="WP_189955987.1">
    <property type="nucleotide sequence ID" value="NZ_BMVG01000013.1"/>
</dbReference>
<evidence type="ECO:0000313" key="3">
    <source>
        <dbReference type="Proteomes" id="UP000655443"/>
    </source>
</evidence>
<name>A0A919D4A2_9ACTN</name>
<dbReference type="AlphaFoldDB" id="A0A919D4A2"/>
<sequence length="52" mass="5730">MDKSLDADDVTVVRPDGLVRPNHDKSRGPLDDNDSHDSGGHDSFTTHVDDRD</sequence>
<proteinExistence type="predicted"/>
<dbReference type="EMBL" id="BMVG01000013">
    <property type="protein sequence ID" value="GHE07185.1"/>
    <property type="molecule type" value="Genomic_DNA"/>
</dbReference>
<evidence type="ECO:0000256" key="1">
    <source>
        <dbReference type="SAM" id="MobiDB-lite"/>
    </source>
</evidence>
<keyword evidence="3" id="KW-1185">Reference proteome</keyword>
<organism evidence="2 3">
    <name type="scientific">Streptomyces alanosinicus</name>
    <dbReference type="NCBI Taxonomy" id="68171"/>
    <lineage>
        <taxon>Bacteria</taxon>
        <taxon>Bacillati</taxon>
        <taxon>Actinomycetota</taxon>
        <taxon>Actinomycetes</taxon>
        <taxon>Kitasatosporales</taxon>
        <taxon>Streptomycetaceae</taxon>
        <taxon>Streptomyces</taxon>
    </lineage>
</organism>
<gene>
    <name evidence="2" type="ORF">GCM10010339_51270</name>
</gene>
<feature type="region of interest" description="Disordered" evidence="1">
    <location>
        <begin position="1"/>
        <end position="52"/>
    </location>
</feature>
<reference evidence="2" key="2">
    <citation type="submission" date="2020-09" db="EMBL/GenBank/DDBJ databases">
        <authorList>
            <person name="Sun Q."/>
            <person name="Ohkuma M."/>
        </authorList>
    </citation>
    <scope>NUCLEOTIDE SEQUENCE</scope>
    <source>
        <strain evidence="2">JCM 4714</strain>
    </source>
</reference>
<feature type="compositionally biased region" description="Basic and acidic residues" evidence="1">
    <location>
        <begin position="21"/>
        <end position="40"/>
    </location>
</feature>
<evidence type="ECO:0000313" key="2">
    <source>
        <dbReference type="EMBL" id="GHE07185.1"/>
    </source>
</evidence>
<dbReference type="Proteomes" id="UP000655443">
    <property type="component" value="Unassembled WGS sequence"/>
</dbReference>
<comment type="caution">
    <text evidence="2">The sequence shown here is derived from an EMBL/GenBank/DDBJ whole genome shotgun (WGS) entry which is preliminary data.</text>
</comment>
<reference evidence="2" key="1">
    <citation type="journal article" date="2014" name="Int. J. Syst. Evol. Microbiol.">
        <title>Complete genome sequence of Corynebacterium casei LMG S-19264T (=DSM 44701T), isolated from a smear-ripened cheese.</title>
        <authorList>
            <consortium name="US DOE Joint Genome Institute (JGI-PGF)"/>
            <person name="Walter F."/>
            <person name="Albersmeier A."/>
            <person name="Kalinowski J."/>
            <person name="Ruckert C."/>
        </authorList>
    </citation>
    <scope>NUCLEOTIDE SEQUENCE</scope>
    <source>
        <strain evidence="2">JCM 4714</strain>
    </source>
</reference>